<organism evidence="1 2">
    <name type="scientific">Hirundo rustica rustica</name>
    <dbReference type="NCBI Taxonomy" id="333673"/>
    <lineage>
        <taxon>Eukaryota</taxon>
        <taxon>Metazoa</taxon>
        <taxon>Chordata</taxon>
        <taxon>Craniata</taxon>
        <taxon>Vertebrata</taxon>
        <taxon>Euteleostomi</taxon>
        <taxon>Archelosauria</taxon>
        <taxon>Archosauria</taxon>
        <taxon>Dinosauria</taxon>
        <taxon>Saurischia</taxon>
        <taxon>Theropoda</taxon>
        <taxon>Coelurosauria</taxon>
        <taxon>Aves</taxon>
        <taxon>Neognathae</taxon>
        <taxon>Neoaves</taxon>
        <taxon>Telluraves</taxon>
        <taxon>Australaves</taxon>
        <taxon>Passeriformes</taxon>
        <taxon>Sylvioidea</taxon>
        <taxon>Hirundinidae</taxon>
        <taxon>Hirundo</taxon>
    </lineage>
</organism>
<sequence>MKEDLQGVVYQPGSELQLCRHHFTDVEQERYRAFDIYGQIHELAHAFQVVLDIQAGIWSEIYFTDEGDDHICCHPGISLLPQAQRQIGTAYSDIPSVCAKVNNAMEFLPQGKATVELPIGLLPVELQCRGGHHYGSARKAVESPTLGLFERCVDVTLGDMV</sequence>
<dbReference type="AlphaFoldDB" id="A0A3M0KBA5"/>
<protein>
    <submittedName>
        <fullName evidence="1">Uncharacterized protein</fullName>
    </submittedName>
</protein>
<proteinExistence type="predicted"/>
<reference evidence="1 2" key="1">
    <citation type="submission" date="2018-07" db="EMBL/GenBank/DDBJ databases">
        <title>A high quality draft genome assembly of the barn swallow (H. rustica rustica).</title>
        <authorList>
            <person name="Formenti G."/>
            <person name="Chiara M."/>
            <person name="Poveda L."/>
            <person name="Francoijs K.-J."/>
            <person name="Bonisoli-Alquati A."/>
            <person name="Canova L."/>
            <person name="Gianfranceschi L."/>
            <person name="Horner D.S."/>
            <person name="Saino N."/>
        </authorList>
    </citation>
    <scope>NUCLEOTIDE SEQUENCE [LARGE SCALE GENOMIC DNA]</scope>
    <source>
        <strain evidence="1">Chelidonia</strain>
        <tissue evidence="1">Blood</tissue>
    </source>
</reference>
<keyword evidence="2" id="KW-1185">Reference proteome</keyword>
<evidence type="ECO:0000313" key="2">
    <source>
        <dbReference type="Proteomes" id="UP000269221"/>
    </source>
</evidence>
<dbReference type="Proteomes" id="UP000269221">
    <property type="component" value="Unassembled WGS sequence"/>
</dbReference>
<dbReference type="EMBL" id="QRBI01000112">
    <property type="protein sequence ID" value="RMC10479.1"/>
    <property type="molecule type" value="Genomic_DNA"/>
</dbReference>
<accession>A0A3M0KBA5</accession>
<evidence type="ECO:0000313" key="1">
    <source>
        <dbReference type="EMBL" id="RMC10479.1"/>
    </source>
</evidence>
<gene>
    <name evidence="1" type="ORF">DUI87_13284</name>
</gene>
<comment type="caution">
    <text evidence="1">The sequence shown here is derived from an EMBL/GenBank/DDBJ whole genome shotgun (WGS) entry which is preliminary data.</text>
</comment>
<name>A0A3M0KBA5_HIRRU</name>